<name>A0A914CA60_9BILA</name>
<dbReference type="Proteomes" id="UP000887540">
    <property type="component" value="Unplaced"/>
</dbReference>
<dbReference type="WBParaSite" id="ACRNAN_Path_587.g2203.t1">
    <property type="protein sequence ID" value="ACRNAN_Path_587.g2203.t1"/>
    <property type="gene ID" value="ACRNAN_Path_587.g2203"/>
</dbReference>
<accession>A0A914CA60</accession>
<keyword evidence="2" id="KW-1185">Reference proteome</keyword>
<proteinExistence type="predicted"/>
<sequence length="74" mass="8799">MISMMFKKAHLIVANKSEEVTLPCYDYEEPEKKMTVQQEQLKENSTEDKHPTSEISKKYNLRPRTMRSSFNEED</sequence>
<evidence type="ECO:0000256" key="1">
    <source>
        <dbReference type="SAM" id="MobiDB-lite"/>
    </source>
</evidence>
<dbReference type="AlphaFoldDB" id="A0A914CA60"/>
<evidence type="ECO:0000313" key="2">
    <source>
        <dbReference type="Proteomes" id="UP000887540"/>
    </source>
</evidence>
<feature type="region of interest" description="Disordered" evidence="1">
    <location>
        <begin position="35"/>
        <end position="74"/>
    </location>
</feature>
<evidence type="ECO:0000313" key="3">
    <source>
        <dbReference type="WBParaSite" id="ACRNAN_Path_587.g2203.t1"/>
    </source>
</evidence>
<protein>
    <submittedName>
        <fullName evidence="3">Uncharacterized protein</fullName>
    </submittedName>
</protein>
<reference evidence="3" key="1">
    <citation type="submission" date="2022-11" db="UniProtKB">
        <authorList>
            <consortium name="WormBaseParasite"/>
        </authorList>
    </citation>
    <scope>IDENTIFICATION</scope>
</reference>
<organism evidence="2 3">
    <name type="scientific">Acrobeloides nanus</name>
    <dbReference type="NCBI Taxonomy" id="290746"/>
    <lineage>
        <taxon>Eukaryota</taxon>
        <taxon>Metazoa</taxon>
        <taxon>Ecdysozoa</taxon>
        <taxon>Nematoda</taxon>
        <taxon>Chromadorea</taxon>
        <taxon>Rhabditida</taxon>
        <taxon>Tylenchina</taxon>
        <taxon>Cephalobomorpha</taxon>
        <taxon>Cephaloboidea</taxon>
        <taxon>Cephalobidae</taxon>
        <taxon>Acrobeloides</taxon>
    </lineage>
</organism>
<feature type="compositionally biased region" description="Basic and acidic residues" evidence="1">
    <location>
        <begin position="35"/>
        <end position="57"/>
    </location>
</feature>